<dbReference type="OrthoDB" id="5870636at2"/>
<organism evidence="1 2">
    <name type="scientific">Seinonella peptonophila</name>
    <dbReference type="NCBI Taxonomy" id="112248"/>
    <lineage>
        <taxon>Bacteria</taxon>
        <taxon>Bacillati</taxon>
        <taxon>Bacillota</taxon>
        <taxon>Bacilli</taxon>
        <taxon>Bacillales</taxon>
        <taxon>Thermoactinomycetaceae</taxon>
        <taxon>Seinonella</taxon>
    </lineage>
</organism>
<reference evidence="1 2" key="1">
    <citation type="submission" date="2016-11" db="EMBL/GenBank/DDBJ databases">
        <authorList>
            <person name="Jaros S."/>
            <person name="Januszkiewicz K."/>
            <person name="Wedrychowicz H."/>
        </authorList>
    </citation>
    <scope>NUCLEOTIDE SEQUENCE [LARGE SCALE GENOMIC DNA]</scope>
    <source>
        <strain evidence="1 2">DSM 44666</strain>
    </source>
</reference>
<accession>A0A1M4ZMD0</accession>
<gene>
    <name evidence="1" type="ORF">SAMN05444392_1101</name>
</gene>
<name>A0A1M4ZMD0_9BACL</name>
<dbReference type="EMBL" id="FQVL01000010">
    <property type="protein sequence ID" value="SHF19158.1"/>
    <property type="molecule type" value="Genomic_DNA"/>
</dbReference>
<dbReference type="Proteomes" id="UP000184476">
    <property type="component" value="Unassembled WGS sequence"/>
</dbReference>
<dbReference type="AlphaFoldDB" id="A0A1M4ZMD0"/>
<dbReference type="STRING" id="112248.SAMN05444392_1101"/>
<sequence length="261" mass="30649">MHITYLQNHFRLYTAQTFDQSDTTIQLKKHPKTTLIQNLVIQEYLSNYLDELQKNVYRTKDRTTVGSLFTKTFSRLPLAAFVSMSAFDKKMVFSLAKCYLISQYEGENWVPLFRLEDVEWEPRPITGTDSWRDDAINKVFSELIDPILTKVAQLTNAPRRMLWDNFAVVLKDSYQNKLPNPMNKQAFEDFRYIFEEVIPHISGIKIKPKRTSCCLAHNIRRTNATIREKLEEAKKDTAVKIFCRDCPLTRKKEEKIKESPI</sequence>
<dbReference type="RefSeq" id="WP_073155819.1">
    <property type="nucleotide sequence ID" value="NZ_FQVL01000010.1"/>
</dbReference>
<evidence type="ECO:0008006" key="3">
    <source>
        <dbReference type="Google" id="ProtNLM"/>
    </source>
</evidence>
<evidence type="ECO:0000313" key="2">
    <source>
        <dbReference type="Proteomes" id="UP000184476"/>
    </source>
</evidence>
<keyword evidence="2" id="KW-1185">Reference proteome</keyword>
<evidence type="ECO:0000313" key="1">
    <source>
        <dbReference type="EMBL" id="SHF19158.1"/>
    </source>
</evidence>
<protein>
    <recommendedName>
        <fullName evidence="3">Ferric iron reductase protein FhuF, involved in iron transport</fullName>
    </recommendedName>
</protein>
<proteinExistence type="predicted"/>